<evidence type="ECO:0000313" key="2">
    <source>
        <dbReference type="Proteomes" id="UP000046122"/>
    </source>
</evidence>
<protein>
    <submittedName>
        <fullName evidence="1">Uncharacterized protein</fullName>
    </submittedName>
</protein>
<reference evidence="1 2" key="1">
    <citation type="submission" date="2014-08" db="EMBL/GenBank/DDBJ databases">
        <authorList>
            <person name="Moulin Lionel"/>
        </authorList>
    </citation>
    <scope>NUCLEOTIDE SEQUENCE [LARGE SCALE GENOMIC DNA]</scope>
</reference>
<gene>
    <name evidence="1" type="ORF">MPL3365_170112</name>
</gene>
<dbReference type="EMBL" id="CCNE01000009">
    <property type="protein sequence ID" value="CDX52816.1"/>
    <property type="molecule type" value="Genomic_DNA"/>
</dbReference>
<dbReference type="Proteomes" id="UP000046122">
    <property type="component" value="Unassembled WGS sequence"/>
</dbReference>
<name>A0A090G5J7_MESPL</name>
<accession>A0A090G5J7</accession>
<dbReference type="AlphaFoldDB" id="A0A090G5J7"/>
<proteinExistence type="predicted"/>
<organism evidence="1 2">
    <name type="scientific">Mesorhizobium plurifarium</name>
    <dbReference type="NCBI Taxonomy" id="69974"/>
    <lineage>
        <taxon>Bacteria</taxon>
        <taxon>Pseudomonadati</taxon>
        <taxon>Pseudomonadota</taxon>
        <taxon>Alphaproteobacteria</taxon>
        <taxon>Hyphomicrobiales</taxon>
        <taxon>Phyllobacteriaceae</taxon>
        <taxon>Mesorhizobium</taxon>
    </lineage>
</organism>
<evidence type="ECO:0000313" key="1">
    <source>
        <dbReference type="EMBL" id="CDX52816.1"/>
    </source>
</evidence>
<sequence>MSMSHNGDGLFQIPYLARMKIRLMSVTLRSGGKRGLVSGSSIRTFQGLTLGEIAPE</sequence>